<feature type="region of interest" description="Disordered" evidence="1">
    <location>
        <begin position="103"/>
        <end position="132"/>
    </location>
</feature>
<dbReference type="InterPro" id="IPR036388">
    <property type="entry name" value="WH-like_DNA-bd_sf"/>
</dbReference>
<protein>
    <submittedName>
        <fullName evidence="3">Nuclease associated modular domain 3</fullName>
    </submittedName>
</protein>
<gene>
    <name evidence="3" type="ORF">UFOVP649_15</name>
</gene>
<dbReference type="Pfam" id="PF07460">
    <property type="entry name" value="NUMOD3"/>
    <property type="match status" value="1"/>
</dbReference>
<proteinExistence type="predicted"/>
<feature type="compositionally biased region" description="Basic and acidic residues" evidence="1">
    <location>
        <begin position="105"/>
        <end position="115"/>
    </location>
</feature>
<sequence length="231" mass="26612">MTKTEDSKKRPRFHYVYYSYEEWGRGYIGKRTCTCAPEQDVAYMGSFSDKTFKPNNKIILAMFDTSREALAAEALLHDAYNVSKNPLFANKAKQTTEWFNTEGVPKTEEHKEKIRQSNTGRKRTDESKRRMSLSKMGNKYNLGVKRGPHPLKGIPRGKMTDEQRMLVSLKSKKQKIQIEVTDPSGISMCPLNVKFFCEQYDMADTHLRAVARGKRKTCKGWTARMCGEDED</sequence>
<dbReference type="GO" id="GO:0003677">
    <property type="term" value="F:DNA binding"/>
    <property type="evidence" value="ECO:0007669"/>
    <property type="project" value="InterPro"/>
</dbReference>
<dbReference type="InterPro" id="IPR003611">
    <property type="entry name" value="NUMOD3"/>
</dbReference>
<name>A0A6J5NGR7_9CAUD</name>
<reference evidence="3" key="1">
    <citation type="submission" date="2020-04" db="EMBL/GenBank/DDBJ databases">
        <authorList>
            <person name="Chiriac C."/>
            <person name="Salcher M."/>
            <person name="Ghai R."/>
            <person name="Kavagutti S V."/>
        </authorList>
    </citation>
    <scope>NUCLEOTIDE SEQUENCE</scope>
</reference>
<accession>A0A6J5NGR7</accession>
<dbReference type="SMART" id="SM00496">
    <property type="entry name" value="IENR2"/>
    <property type="match status" value="2"/>
</dbReference>
<evidence type="ECO:0000259" key="2">
    <source>
        <dbReference type="SMART" id="SM00496"/>
    </source>
</evidence>
<dbReference type="EMBL" id="LR796624">
    <property type="protein sequence ID" value="CAB4154594.1"/>
    <property type="molecule type" value="Genomic_DNA"/>
</dbReference>
<feature type="domain" description="Nuclease associated modular" evidence="2">
    <location>
        <begin position="119"/>
        <end position="135"/>
    </location>
</feature>
<feature type="domain" description="Nuclease associated modular" evidence="2">
    <location>
        <begin position="102"/>
        <end position="118"/>
    </location>
</feature>
<organism evidence="3">
    <name type="scientific">uncultured Caudovirales phage</name>
    <dbReference type="NCBI Taxonomy" id="2100421"/>
    <lineage>
        <taxon>Viruses</taxon>
        <taxon>Duplodnaviria</taxon>
        <taxon>Heunggongvirae</taxon>
        <taxon>Uroviricota</taxon>
        <taxon>Caudoviricetes</taxon>
        <taxon>Peduoviridae</taxon>
        <taxon>Maltschvirus</taxon>
        <taxon>Maltschvirus maltsch</taxon>
    </lineage>
</organism>
<evidence type="ECO:0000313" key="3">
    <source>
        <dbReference type="EMBL" id="CAB4154594.1"/>
    </source>
</evidence>
<evidence type="ECO:0000256" key="1">
    <source>
        <dbReference type="SAM" id="MobiDB-lite"/>
    </source>
</evidence>
<dbReference type="Gene3D" id="1.10.10.10">
    <property type="entry name" value="Winged helix-like DNA-binding domain superfamily/Winged helix DNA-binding domain"/>
    <property type="match status" value="1"/>
</dbReference>